<organism evidence="2 3">
    <name type="scientific">Theileria orientalis strain Shintoku</name>
    <dbReference type="NCBI Taxonomy" id="869250"/>
    <lineage>
        <taxon>Eukaryota</taxon>
        <taxon>Sar</taxon>
        <taxon>Alveolata</taxon>
        <taxon>Apicomplexa</taxon>
        <taxon>Aconoidasida</taxon>
        <taxon>Piroplasmida</taxon>
        <taxon>Theileriidae</taxon>
        <taxon>Theileria</taxon>
    </lineage>
</organism>
<dbReference type="EMBL" id="AP011946">
    <property type="protein sequence ID" value="BAM39666.1"/>
    <property type="molecule type" value="Genomic_DNA"/>
</dbReference>
<feature type="region of interest" description="Disordered" evidence="1">
    <location>
        <begin position="191"/>
        <end position="241"/>
    </location>
</feature>
<proteinExistence type="predicted"/>
<name>J4C318_THEOR</name>
<accession>J4C318</accession>
<feature type="region of interest" description="Disordered" evidence="1">
    <location>
        <begin position="255"/>
        <end position="304"/>
    </location>
</feature>
<dbReference type="VEuPathDB" id="PiroplasmaDB:TOT_010001120"/>
<gene>
    <name evidence="2" type="ORF">TOT_010001120</name>
</gene>
<keyword evidence="3" id="KW-1185">Reference proteome</keyword>
<dbReference type="Proteomes" id="UP000003786">
    <property type="component" value="Chromosome 1"/>
</dbReference>
<dbReference type="eggNOG" id="ENOG502TMWY">
    <property type="taxonomic scope" value="Eukaryota"/>
</dbReference>
<feature type="compositionally biased region" description="Basic and acidic residues" evidence="1">
    <location>
        <begin position="161"/>
        <end position="174"/>
    </location>
</feature>
<dbReference type="OrthoDB" id="10456750at2759"/>
<dbReference type="RefSeq" id="XP_009689967.1">
    <property type="nucleotide sequence ID" value="XM_009691672.1"/>
</dbReference>
<feature type="compositionally biased region" description="Basic and acidic residues" evidence="1">
    <location>
        <begin position="191"/>
        <end position="212"/>
    </location>
</feature>
<evidence type="ECO:0000313" key="3">
    <source>
        <dbReference type="Proteomes" id="UP000003786"/>
    </source>
</evidence>
<feature type="compositionally biased region" description="Basic residues" evidence="1">
    <location>
        <begin position="231"/>
        <end position="241"/>
    </location>
</feature>
<dbReference type="GeneID" id="20713932"/>
<dbReference type="AlphaFoldDB" id="J4C318"/>
<feature type="region of interest" description="Disordered" evidence="1">
    <location>
        <begin position="146"/>
        <end position="174"/>
    </location>
</feature>
<evidence type="ECO:0000313" key="2">
    <source>
        <dbReference type="EMBL" id="BAM39666.1"/>
    </source>
</evidence>
<sequence length="540" mass="61890">MNYSERELAVVDNGPNGQLGCELASGCDAQDDIFATVLENVSFVVRTFESSESNSLETKCEPELSGFHLLDQFEDSYFSLVNDKISRLEGKEIGRPLGEKNRTSEKDSKKMVSILGDVWIAEFDVPADLELFKKILTNAIRTVCPNLKPFDGNNTQPSALEDPKDGKNSRKSIDSFEKVISRTKNYSKRENIDLDHAKASEEPASIDRRDDVINPPATPVKNKTTDSGGCKKSKSKLRKRLPRSVKSIRFYEVAEPVSKDKEEEESVEKPVVEQTRQVQQEEKEPLQQLQKVQQEKEQLDQEDNEYEEYDLEEDFEDCDEFELFKRTSMSPEKPKPPVDKCTDYLKTEEFAQMLANCPFFSGPKVNNAAIASRKAAFIIDKLTKESQTLRSKSSGDEAEVSDSGFLSTEAILRATESYELMELTGRLSFIGDTVKRRTKKRYRRIFTSTPRYLRRPKYKSRHSFLQVRFPHGISVQKLDALVDRITTKYINRKKNEIVCENFYRTMTDPTEYVAGTHGWNHDPYLSNRQGPQIHVFSVYF</sequence>
<feature type="compositionally biased region" description="Basic and acidic residues" evidence="1">
    <location>
        <begin position="257"/>
        <end position="271"/>
    </location>
</feature>
<protein>
    <submittedName>
        <fullName evidence="2">Uncharacterized protein</fullName>
    </submittedName>
</protein>
<evidence type="ECO:0000256" key="1">
    <source>
        <dbReference type="SAM" id="MobiDB-lite"/>
    </source>
</evidence>
<dbReference type="KEGG" id="tot:TOT_010001120"/>
<reference evidence="2 3" key="1">
    <citation type="journal article" date="2012" name="MBio">
        <title>Comparative genome analysis of three eukaryotic parasites with differing abilities to transform leukocytes reveals key mediators of Theileria-induced leukocyte transformation.</title>
        <authorList>
            <person name="Hayashida K."/>
            <person name="Hara Y."/>
            <person name="Abe T."/>
            <person name="Yamasaki C."/>
            <person name="Toyoda A."/>
            <person name="Kosuge T."/>
            <person name="Suzuki Y."/>
            <person name="Sato Y."/>
            <person name="Kawashima S."/>
            <person name="Katayama T."/>
            <person name="Wakaguri H."/>
            <person name="Inoue N."/>
            <person name="Homma K."/>
            <person name="Tada-Umezaki M."/>
            <person name="Yagi Y."/>
            <person name="Fujii Y."/>
            <person name="Habara T."/>
            <person name="Kanehisa M."/>
            <person name="Watanabe H."/>
            <person name="Ito K."/>
            <person name="Gojobori T."/>
            <person name="Sugawara H."/>
            <person name="Imanishi T."/>
            <person name="Weir W."/>
            <person name="Gardner M."/>
            <person name="Pain A."/>
            <person name="Shiels B."/>
            <person name="Hattori M."/>
            <person name="Nene V."/>
            <person name="Sugimoto C."/>
        </authorList>
    </citation>
    <scope>NUCLEOTIDE SEQUENCE [LARGE SCALE GENOMIC DNA]</scope>
    <source>
        <strain evidence="2 3">Shintoku</strain>
    </source>
</reference>